<organism evidence="2 3">
    <name type="scientific">Acinetobacter lwoffii</name>
    <dbReference type="NCBI Taxonomy" id="28090"/>
    <lineage>
        <taxon>Bacteria</taxon>
        <taxon>Pseudomonadati</taxon>
        <taxon>Pseudomonadota</taxon>
        <taxon>Gammaproteobacteria</taxon>
        <taxon>Moraxellales</taxon>
        <taxon>Moraxellaceae</taxon>
        <taxon>Acinetobacter</taxon>
    </lineage>
</organism>
<evidence type="ECO:0000313" key="3">
    <source>
        <dbReference type="Proteomes" id="UP001262767"/>
    </source>
</evidence>
<feature type="region of interest" description="Disordered" evidence="1">
    <location>
        <begin position="213"/>
        <end position="269"/>
    </location>
</feature>
<dbReference type="EMBL" id="JAVDSC010000012">
    <property type="protein sequence ID" value="MDR6630402.1"/>
    <property type="molecule type" value="Genomic_DNA"/>
</dbReference>
<gene>
    <name evidence="2" type="ORF">J2X86_002457</name>
</gene>
<name>A0AAW8LNV9_ACILW</name>
<dbReference type="AlphaFoldDB" id="A0AAW8LNV9"/>
<evidence type="ECO:0000313" key="2">
    <source>
        <dbReference type="EMBL" id="MDR6630402.1"/>
    </source>
</evidence>
<comment type="caution">
    <text evidence="2">The sequence shown here is derived from an EMBL/GenBank/DDBJ whole genome shotgun (WGS) entry which is preliminary data.</text>
</comment>
<dbReference type="Proteomes" id="UP001262767">
    <property type="component" value="Unassembled WGS sequence"/>
</dbReference>
<reference evidence="2" key="1">
    <citation type="submission" date="2023-07" db="EMBL/GenBank/DDBJ databases">
        <title>Sorghum-associated microbial communities from plants grown in Nebraska, USA.</title>
        <authorList>
            <person name="Schachtman D."/>
        </authorList>
    </citation>
    <scope>NUCLEOTIDE SEQUENCE</scope>
    <source>
        <strain evidence="2">BE44</strain>
    </source>
</reference>
<protein>
    <submittedName>
        <fullName evidence="2">Uncharacterized protein</fullName>
    </submittedName>
</protein>
<proteinExistence type="predicted"/>
<feature type="compositionally biased region" description="Basic and acidic residues" evidence="1">
    <location>
        <begin position="240"/>
        <end position="269"/>
    </location>
</feature>
<accession>A0AAW8LNV9</accession>
<dbReference type="RefSeq" id="WP_310077904.1">
    <property type="nucleotide sequence ID" value="NZ_JAVDSC010000012.1"/>
</dbReference>
<evidence type="ECO:0000256" key="1">
    <source>
        <dbReference type="SAM" id="MobiDB-lite"/>
    </source>
</evidence>
<sequence length="269" mass="30454">MSTRVLTPRECAQQAIAKLILDFRLWMQAETKLLSRWKSQRFAYAVAEGRLVNDFNAMVDSYRKKENDVPMLLIAVQQVAAPPDLSQVIGIPFELKCTIPTDPLKRKVHLRTEPRSYHVQFVFLANDPDSANAFTSQFCSYVRLMEKRRIMANYFLSPDVRQEYHLTIFDNSLYPDKADLDESNLVAGLVEFDLAGLVPRVVAGLPPLYGDEFSDVDDPNGPGNGSDKTPEAWNVVVEADMNKDEPGPEFTRLKADPITGERTEEQVQK</sequence>